<keyword evidence="3" id="KW-1185">Reference proteome</keyword>
<dbReference type="SMART" id="SM00760">
    <property type="entry name" value="Bac_DnaA_C"/>
    <property type="match status" value="1"/>
</dbReference>
<dbReference type="EMBL" id="AATP01000006">
    <property type="protein sequence ID" value="EAU40654.1"/>
    <property type="molecule type" value="Genomic_DNA"/>
</dbReference>
<dbReference type="Proteomes" id="UP000004310">
    <property type="component" value="Unassembled WGS sequence"/>
</dbReference>
<sequence length="127" mass="14233">MLPALDPGKDRRLSAQEDAKLCRVAIAIAAVFLDIDPEAIEKPNRSLAPVCEARHVAMYIAHVVFQVSLIRSGMAFGRDRTSIAHAVRRIEDRRDDPEFDARIGHLERLAHLVRSALLEDSARNWLA</sequence>
<dbReference type="HOGENOM" id="CLU_155872_0_0_5"/>
<name>Q0G0D9_9HYPH</name>
<dbReference type="CDD" id="cd06571">
    <property type="entry name" value="Bac_DnaA_C"/>
    <property type="match status" value="1"/>
</dbReference>
<accession>Q0G0D9</accession>
<dbReference type="STRING" id="217511.GCA_001463845_01168"/>
<reference evidence="2 3" key="1">
    <citation type="journal article" date="2010" name="J. Bacteriol.">
        <title>Genome sequence of Fulvimarina pelagi HTCC2506T, a Mn(II)-oxidizing alphaproteobacterium possessing an aerobic anoxygenic photosynthetic gene cluster and Xanthorhodopsin.</title>
        <authorList>
            <person name="Kang I."/>
            <person name="Oh H.M."/>
            <person name="Lim S.I."/>
            <person name="Ferriera S."/>
            <person name="Giovannoni S.J."/>
            <person name="Cho J.C."/>
        </authorList>
    </citation>
    <scope>NUCLEOTIDE SEQUENCE [LARGE SCALE GENOMIC DNA]</scope>
    <source>
        <strain evidence="2 3">HTCC2506</strain>
    </source>
</reference>
<dbReference type="GO" id="GO:0006270">
    <property type="term" value="P:DNA replication initiation"/>
    <property type="evidence" value="ECO:0007669"/>
    <property type="project" value="InterPro"/>
</dbReference>
<evidence type="ECO:0000313" key="3">
    <source>
        <dbReference type="Proteomes" id="UP000004310"/>
    </source>
</evidence>
<dbReference type="AlphaFoldDB" id="Q0G0D9"/>
<dbReference type="GO" id="GO:0043565">
    <property type="term" value="F:sequence-specific DNA binding"/>
    <property type="evidence" value="ECO:0007669"/>
    <property type="project" value="InterPro"/>
</dbReference>
<evidence type="ECO:0000313" key="2">
    <source>
        <dbReference type="EMBL" id="EAU40654.1"/>
    </source>
</evidence>
<proteinExistence type="predicted"/>
<feature type="domain" description="Chromosomal replication initiator DnaA C-terminal" evidence="1">
    <location>
        <begin position="20"/>
        <end position="90"/>
    </location>
</feature>
<dbReference type="Gene3D" id="1.10.1750.10">
    <property type="match status" value="1"/>
</dbReference>
<dbReference type="Pfam" id="PF08299">
    <property type="entry name" value="Bac_DnaA_C"/>
    <property type="match status" value="1"/>
</dbReference>
<dbReference type="GO" id="GO:0005524">
    <property type="term" value="F:ATP binding"/>
    <property type="evidence" value="ECO:0007669"/>
    <property type="project" value="InterPro"/>
</dbReference>
<dbReference type="GO" id="GO:0006275">
    <property type="term" value="P:regulation of DNA replication"/>
    <property type="evidence" value="ECO:0007669"/>
    <property type="project" value="InterPro"/>
</dbReference>
<dbReference type="InterPro" id="IPR010921">
    <property type="entry name" value="Trp_repressor/repl_initiator"/>
</dbReference>
<dbReference type="eggNOG" id="COG0593">
    <property type="taxonomic scope" value="Bacteria"/>
</dbReference>
<comment type="caution">
    <text evidence="2">The sequence shown here is derived from an EMBL/GenBank/DDBJ whole genome shotgun (WGS) entry which is preliminary data.</text>
</comment>
<organism evidence="2 3">
    <name type="scientific">Fulvimarina pelagi HTCC2506</name>
    <dbReference type="NCBI Taxonomy" id="314231"/>
    <lineage>
        <taxon>Bacteria</taxon>
        <taxon>Pseudomonadati</taxon>
        <taxon>Pseudomonadota</taxon>
        <taxon>Alphaproteobacteria</taxon>
        <taxon>Hyphomicrobiales</taxon>
        <taxon>Aurantimonadaceae</taxon>
        <taxon>Fulvimarina</taxon>
    </lineage>
</organism>
<evidence type="ECO:0000259" key="1">
    <source>
        <dbReference type="SMART" id="SM00760"/>
    </source>
</evidence>
<dbReference type="SUPFAM" id="SSF48295">
    <property type="entry name" value="TrpR-like"/>
    <property type="match status" value="1"/>
</dbReference>
<dbReference type="InterPro" id="IPR013159">
    <property type="entry name" value="DnaA_C"/>
</dbReference>
<gene>
    <name evidence="2" type="ORF">FP2506_02969</name>
</gene>
<protein>
    <submittedName>
        <fullName evidence="2">ATPase involved in DNA replication initiation</fullName>
    </submittedName>
</protein>